<dbReference type="AlphaFoldDB" id="A0A2G8LJB6"/>
<name>A0A2G8LJB6_STIJA</name>
<evidence type="ECO:0000313" key="2">
    <source>
        <dbReference type="Proteomes" id="UP000230750"/>
    </source>
</evidence>
<reference evidence="1 2" key="1">
    <citation type="journal article" date="2017" name="PLoS Biol.">
        <title>The sea cucumber genome provides insights into morphological evolution and visceral regeneration.</title>
        <authorList>
            <person name="Zhang X."/>
            <person name="Sun L."/>
            <person name="Yuan J."/>
            <person name="Sun Y."/>
            <person name="Gao Y."/>
            <person name="Zhang L."/>
            <person name="Li S."/>
            <person name="Dai H."/>
            <person name="Hamel J.F."/>
            <person name="Liu C."/>
            <person name="Yu Y."/>
            <person name="Liu S."/>
            <person name="Lin W."/>
            <person name="Guo K."/>
            <person name="Jin S."/>
            <person name="Xu P."/>
            <person name="Storey K.B."/>
            <person name="Huan P."/>
            <person name="Zhang T."/>
            <person name="Zhou Y."/>
            <person name="Zhang J."/>
            <person name="Lin C."/>
            <person name="Li X."/>
            <person name="Xing L."/>
            <person name="Huo D."/>
            <person name="Sun M."/>
            <person name="Wang L."/>
            <person name="Mercier A."/>
            <person name="Li F."/>
            <person name="Yang H."/>
            <person name="Xiang J."/>
        </authorList>
    </citation>
    <scope>NUCLEOTIDE SEQUENCE [LARGE SCALE GENOMIC DNA]</scope>
    <source>
        <strain evidence="1">Shaxun</strain>
        <tissue evidence="1">Muscle</tissue>
    </source>
</reference>
<comment type="caution">
    <text evidence="1">The sequence shown here is derived from an EMBL/GenBank/DDBJ whole genome shotgun (WGS) entry which is preliminary data.</text>
</comment>
<gene>
    <name evidence="1" type="ORF">BSL78_02716</name>
</gene>
<evidence type="ECO:0000313" key="1">
    <source>
        <dbReference type="EMBL" id="PIK60347.1"/>
    </source>
</evidence>
<proteinExistence type="predicted"/>
<sequence>MTHTQLPLLAVSAQTRALFLRTVTVSKFTIPATRQLRTVKLKINLPQNQAIEENAMKGQLSGIIAGDVQFVAQSRSKEVISLWNVQFRYLSEVNCTANAKDCLTSDGWTSLYGSHRCFSYVSYICKAMIGPSFTKVCIFSLSYVRL</sequence>
<dbReference type="Proteomes" id="UP000230750">
    <property type="component" value="Unassembled WGS sequence"/>
</dbReference>
<organism evidence="1 2">
    <name type="scientific">Stichopus japonicus</name>
    <name type="common">Sea cucumber</name>
    <dbReference type="NCBI Taxonomy" id="307972"/>
    <lineage>
        <taxon>Eukaryota</taxon>
        <taxon>Metazoa</taxon>
        <taxon>Echinodermata</taxon>
        <taxon>Eleutherozoa</taxon>
        <taxon>Echinozoa</taxon>
        <taxon>Holothuroidea</taxon>
        <taxon>Aspidochirotacea</taxon>
        <taxon>Aspidochirotida</taxon>
        <taxon>Stichopodidae</taxon>
        <taxon>Apostichopus</taxon>
    </lineage>
</organism>
<protein>
    <submittedName>
        <fullName evidence="1">Uncharacterized protein</fullName>
    </submittedName>
</protein>
<dbReference type="EMBL" id="MRZV01000059">
    <property type="protein sequence ID" value="PIK60347.1"/>
    <property type="molecule type" value="Genomic_DNA"/>
</dbReference>
<accession>A0A2G8LJB6</accession>
<keyword evidence="2" id="KW-1185">Reference proteome</keyword>